<dbReference type="GO" id="GO:0003677">
    <property type="term" value="F:DNA binding"/>
    <property type="evidence" value="ECO:0007669"/>
    <property type="project" value="InterPro"/>
</dbReference>
<name>A0A415SAW6_MEDGN</name>
<sequence length="213" mass="25053">MTIRAYYDGYLDDAQDILGQMMDYAINNCKMDGDVYFRMFLASGIAEQFEHGNPKYIAGMTGGEIVKEVVLQQKGVELNQKEEYDLDKSPAYWCGWILAYYQWRTCRSFKRIHQFLSIKDILCMYPTHHEADEEYSVDSFNQIYERKHSQTYLKEMMDTLGITIEELSERTEISMSELKMLANDIEKMRYVDATKLYILATALRCSMDELIEF</sequence>
<dbReference type="InterPro" id="IPR010982">
    <property type="entry name" value="Lambda_DNA-bd_dom_sf"/>
</dbReference>
<dbReference type="PROSITE" id="PS50943">
    <property type="entry name" value="HTH_CROC1"/>
    <property type="match status" value="1"/>
</dbReference>
<organism evidence="2 3">
    <name type="scientific">Mediterraneibacter gnavus</name>
    <name type="common">Ruminococcus gnavus</name>
    <dbReference type="NCBI Taxonomy" id="33038"/>
    <lineage>
        <taxon>Bacteria</taxon>
        <taxon>Bacillati</taxon>
        <taxon>Bacillota</taxon>
        <taxon>Clostridia</taxon>
        <taxon>Lachnospirales</taxon>
        <taxon>Lachnospiraceae</taxon>
        <taxon>Mediterraneibacter</taxon>
    </lineage>
</organism>
<dbReference type="InterPro" id="IPR001387">
    <property type="entry name" value="Cro/C1-type_HTH"/>
</dbReference>
<evidence type="ECO:0000259" key="1">
    <source>
        <dbReference type="PROSITE" id="PS50943"/>
    </source>
</evidence>
<feature type="domain" description="HTH cro/C1-type" evidence="1">
    <location>
        <begin position="153"/>
        <end position="210"/>
    </location>
</feature>
<dbReference type="SUPFAM" id="SSF47413">
    <property type="entry name" value="lambda repressor-like DNA-binding domains"/>
    <property type="match status" value="1"/>
</dbReference>
<proteinExistence type="predicted"/>
<dbReference type="Gene3D" id="1.10.260.40">
    <property type="entry name" value="lambda repressor-like DNA-binding domains"/>
    <property type="match status" value="1"/>
</dbReference>
<accession>A0A415SAW6</accession>
<reference evidence="2 3" key="1">
    <citation type="submission" date="2018-08" db="EMBL/GenBank/DDBJ databases">
        <title>A genome reference for cultivated species of the human gut microbiota.</title>
        <authorList>
            <person name="Zou Y."/>
            <person name="Xue W."/>
            <person name="Luo G."/>
        </authorList>
    </citation>
    <scope>NUCLEOTIDE SEQUENCE [LARGE SCALE GENOMIC DNA]</scope>
    <source>
        <strain evidence="2 3">AF33-12</strain>
    </source>
</reference>
<dbReference type="RefSeq" id="WP_004614245.1">
    <property type="nucleotide sequence ID" value="NZ_JBCPGC010000056.1"/>
</dbReference>
<protein>
    <submittedName>
        <fullName evidence="2">XRE family transcriptional regulator</fullName>
    </submittedName>
</protein>
<dbReference type="EMBL" id="QRQE01000013">
    <property type="protein sequence ID" value="RHM77657.1"/>
    <property type="molecule type" value="Genomic_DNA"/>
</dbReference>
<evidence type="ECO:0000313" key="2">
    <source>
        <dbReference type="EMBL" id="RHM77657.1"/>
    </source>
</evidence>
<dbReference type="Proteomes" id="UP000285610">
    <property type="component" value="Unassembled WGS sequence"/>
</dbReference>
<evidence type="ECO:0000313" key="3">
    <source>
        <dbReference type="Proteomes" id="UP000285610"/>
    </source>
</evidence>
<dbReference type="CDD" id="cd00093">
    <property type="entry name" value="HTH_XRE"/>
    <property type="match status" value="1"/>
</dbReference>
<dbReference type="Pfam" id="PF13443">
    <property type="entry name" value="HTH_26"/>
    <property type="match status" value="1"/>
</dbReference>
<dbReference type="SMART" id="SM00530">
    <property type="entry name" value="HTH_XRE"/>
    <property type="match status" value="1"/>
</dbReference>
<dbReference type="AlphaFoldDB" id="A0A415SAW6"/>
<comment type="caution">
    <text evidence="2">The sequence shown here is derived from an EMBL/GenBank/DDBJ whole genome shotgun (WGS) entry which is preliminary data.</text>
</comment>
<gene>
    <name evidence="2" type="ORF">DWZ50_06845</name>
</gene>